<dbReference type="SMART" id="SM00388">
    <property type="entry name" value="HisKA"/>
    <property type="match status" value="1"/>
</dbReference>
<feature type="transmembrane region" description="Helical" evidence="9">
    <location>
        <begin position="194"/>
        <end position="214"/>
    </location>
</feature>
<evidence type="ECO:0000256" key="9">
    <source>
        <dbReference type="SAM" id="Phobius"/>
    </source>
</evidence>
<evidence type="ECO:0000256" key="3">
    <source>
        <dbReference type="ARBA" id="ARBA00022553"/>
    </source>
</evidence>
<keyword evidence="5" id="KW-0547">Nucleotide-binding</keyword>
<accession>A0A0U1KTQ6</accession>
<dbReference type="InterPro" id="IPR003594">
    <property type="entry name" value="HATPase_dom"/>
</dbReference>
<keyword evidence="3" id="KW-0597">Phosphoprotein</keyword>
<dbReference type="PANTHER" id="PTHR43065:SF46">
    <property type="entry name" value="C4-DICARBOXYLATE TRANSPORT SENSOR PROTEIN DCTB"/>
    <property type="match status" value="1"/>
</dbReference>
<feature type="domain" description="Histidine kinase" evidence="10">
    <location>
        <begin position="271"/>
        <end position="474"/>
    </location>
</feature>
<dbReference type="Gene3D" id="1.10.287.130">
    <property type="match status" value="1"/>
</dbReference>
<dbReference type="SUPFAM" id="SSF47384">
    <property type="entry name" value="Homodimeric domain of signal transducing histidine kinase"/>
    <property type="match status" value="1"/>
</dbReference>
<name>A0A0U1KTQ6_9FIRM</name>
<keyword evidence="9" id="KW-0812">Transmembrane</keyword>
<keyword evidence="6 11" id="KW-0418">Kinase</keyword>
<dbReference type="Gene3D" id="3.30.565.10">
    <property type="entry name" value="Histidine kinase-like ATPase, C-terminal domain"/>
    <property type="match status" value="1"/>
</dbReference>
<keyword evidence="4" id="KW-0808">Transferase</keyword>
<dbReference type="Pfam" id="PF00512">
    <property type="entry name" value="HisKA"/>
    <property type="match status" value="1"/>
</dbReference>
<dbReference type="AlphaFoldDB" id="A0A0U1KTQ6"/>
<dbReference type="Pfam" id="PF02518">
    <property type="entry name" value="HATPase_c"/>
    <property type="match status" value="1"/>
</dbReference>
<feature type="transmembrane region" description="Helical" evidence="9">
    <location>
        <begin position="12"/>
        <end position="31"/>
    </location>
</feature>
<dbReference type="EC" id="2.7.13.3" evidence="2"/>
<keyword evidence="8" id="KW-0902">Two-component regulatory system</keyword>
<keyword evidence="12" id="KW-1185">Reference proteome</keyword>
<keyword evidence="9" id="KW-1133">Transmembrane helix</keyword>
<dbReference type="EMBL" id="CTRP01000003">
    <property type="protein sequence ID" value="CQR70812.1"/>
    <property type="molecule type" value="Genomic_DNA"/>
</dbReference>
<dbReference type="RefSeq" id="WP_021169532.1">
    <property type="nucleotide sequence ID" value="NZ_CTRP01000003.1"/>
</dbReference>
<sequence>MKISNLTTRLNIKAVGIVLVFMLFFSLYHQWTAYEEKLATYAHVMEEYTAYLARTLPIQFLSEAAEYQGNVEQSPEEQVLLLNSKLQPAMNTVFIPSLPVKFGIYSTRLQQIVAVGPKPDKALLAIDDSQKFGDMFHKDTATLGRQNDSVLWNGVEILYFVRPIQYRDEIIGYIFICNNVDKVKADMLGAYKKILLGGCVALVVVIMLFQEIFIRLKRELALFADAIVEGRGKDFQSDIAELNPLLQYISEQTDRMARLDRLNIIGEMAASIGHEVRNPLTTVRGFLQYIGNKPNFESYKSHFLLMIEELDRANAIISDFLSLAKNKAMNFKEGQLNTIIREVTPLLEADALRYNCQLELDLQDIPLLRLDENSLRQLILNIVRNGIEAMPQGGKLTISTSSFASTVLLTFRDEGGGIPAEVIDKLGTPFFTTKDNGVGLGLAVCYRIVERHNATMMIENMPEGGAKFTITFKR</sequence>
<reference evidence="12" key="1">
    <citation type="submission" date="2015-03" db="EMBL/GenBank/DDBJ databases">
        <authorList>
            <person name="Nijsse Bart"/>
        </authorList>
    </citation>
    <scope>NUCLEOTIDE SEQUENCE [LARGE SCALE GENOMIC DNA]</scope>
</reference>
<evidence type="ECO:0000256" key="7">
    <source>
        <dbReference type="ARBA" id="ARBA00022840"/>
    </source>
</evidence>
<evidence type="ECO:0000259" key="10">
    <source>
        <dbReference type="PROSITE" id="PS50109"/>
    </source>
</evidence>
<dbReference type="InterPro" id="IPR036097">
    <property type="entry name" value="HisK_dim/P_sf"/>
</dbReference>
<dbReference type="CDD" id="cd00082">
    <property type="entry name" value="HisKA"/>
    <property type="match status" value="1"/>
</dbReference>
<evidence type="ECO:0000256" key="8">
    <source>
        <dbReference type="ARBA" id="ARBA00023012"/>
    </source>
</evidence>
<dbReference type="SUPFAM" id="SSF55874">
    <property type="entry name" value="ATPase domain of HSP90 chaperone/DNA topoisomerase II/histidine kinase"/>
    <property type="match status" value="1"/>
</dbReference>
<dbReference type="InterPro" id="IPR005467">
    <property type="entry name" value="His_kinase_dom"/>
</dbReference>
<proteinExistence type="predicted"/>
<keyword evidence="7" id="KW-0067">ATP-binding</keyword>
<dbReference type="InterPro" id="IPR003661">
    <property type="entry name" value="HisK_dim/P_dom"/>
</dbReference>
<dbReference type="GO" id="GO:0000155">
    <property type="term" value="F:phosphorelay sensor kinase activity"/>
    <property type="evidence" value="ECO:0007669"/>
    <property type="project" value="InterPro"/>
</dbReference>
<dbReference type="InterPro" id="IPR036890">
    <property type="entry name" value="HATPase_C_sf"/>
</dbReference>
<dbReference type="PROSITE" id="PS50109">
    <property type="entry name" value="HIS_KIN"/>
    <property type="match status" value="1"/>
</dbReference>
<evidence type="ECO:0000256" key="4">
    <source>
        <dbReference type="ARBA" id="ARBA00022679"/>
    </source>
</evidence>
<evidence type="ECO:0000313" key="11">
    <source>
        <dbReference type="EMBL" id="CQR70812.1"/>
    </source>
</evidence>
<evidence type="ECO:0000313" key="12">
    <source>
        <dbReference type="Proteomes" id="UP000049855"/>
    </source>
</evidence>
<dbReference type="SMART" id="SM00387">
    <property type="entry name" value="HATPase_c"/>
    <property type="match status" value="1"/>
</dbReference>
<evidence type="ECO:0000256" key="1">
    <source>
        <dbReference type="ARBA" id="ARBA00000085"/>
    </source>
</evidence>
<organism evidence="11 12">
    <name type="scientific">Sporomusa ovata</name>
    <dbReference type="NCBI Taxonomy" id="2378"/>
    <lineage>
        <taxon>Bacteria</taxon>
        <taxon>Bacillati</taxon>
        <taxon>Bacillota</taxon>
        <taxon>Negativicutes</taxon>
        <taxon>Selenomonadales</taxon>
        <taxon>Sporomusaceae</taxon>
        <taxon>Sporomusa</taxon>
    </lineage>
</organism>
<keyword evidence="9" id="KW-0472">Membrane</keyword>
<dbReference type="PRINTS" id="PR00344">
    <property type="entry name" value="BCTRLSENSOR"/>
</dbReference>
<protein>
    <recommendedName>
        <fullName evidence="2">histidine kinase</fullName>
        <ecNumber evidence="2">2.7.13.3</ecNumber>
    </recommendedName>
</protein>
<evidence type="ECO:0000256" key="2">
    <source>
        <dbReference type="ARBA" id="ARBA00012438"/>
    </source>
</evidence>
<evidence type="ECO:0000256" key="5">
    <source>
        <dbReference type="ARBA" id="ARBA00022741"/>
    </source>
</evidence>
<dbReference type="InterPro" id="IPR004358">
    <property type="entry name" value="Sig_transdc_His_kin-like_C"/>
</dbReference>
<comment type="catalytic activity">
    <reaction evidence="1">
        <text>ATP + protein L-histidine = ADP + protein N-phospho-L-histidine.</text>
        <dbReference type="EC" id="2.7.13.3"/>
    </reaction>
</comment>
<evidence type="ECO:0000256" key="6">
    <source>
        <dbReference type="ARBA" id="ARBA00022777"/>
    </source>
</evidence>
<gene>
    <name evidence="11" type="ORF">SpAn4DRAFT_1790</name>
</gene>
<dbReference type="Proteomes" id="UP000049855">
    <property type="component" value="Unassembled WGS sequence"/>
</dbReference>
<dbReference type="GO" id="GO:0005524">
    <property type="term" value="F:ATP binding"/>
    <property type="evidence" value="ECO:0007669"/>
    <property type="project" value="UniProtKB-KW"/>
</dbReference>
<dbReference type="PANTHER" id="PTHR43065">
    <property type="entry name" value="SENSOR HISTIDINE KINASE"/>
    <property type="match status" value="1"/>
</dbReference>